<dbReference type="SMART" id="SM00369">
    <property type="entry name" value="LRR_TYP"/>
    <property type="match status" value="4"/>
</dbReference>
<dbReference type="Pfam" id="PF23598">
    <property type="entry name" value="LRR_14"/>
    <property type="match status" value="1"/>
</dbReference>
<dbReference type="SUPFAM" id="SSF52058">
    <property type="entry name" value="L domain-like"/>
    <property type="match status" value="1"/>
</dbReference>
<dbReference type="SUPFAM" id="SSF56112">
    <property type="entry name" value="Protein kinase-like (PK-like)"/>
    <property type="match status" value="1"/>
</dbReference>
<dbReference type="InterPro" id="IPR013210">
    <property type="entry name" value="LRR_N_plant-typ"/>
</dbReference>
<dbReference type="PANTHER" id="PTHR48007:SF65">
    <property type="entry name" value="OS01G0577600 PROTEIN"/>
    <property type="match status" value="1"/>
</dbReference>
<keyword evidence="12" id="KW-1185">Reference proteome</keyword>
<keyword evidence="3" id="KW-0812">Transmembrane</keyword>
<reference evidence="11" key="2">
    <citation type="submission" date="2023-04" db="EMBL/GenBank/DDBJ databases">
        <authorList>
            <person name="Bruccoleri R.E."/>
            <person name="Oakeley E.J."/>
            <person name="Faust A.-M."/>
            <person name="Dessus-Babus S."/>
            <person name="Altorfer M."/>
            <person name="Burckhardt D."/>
            <person name="Oertli M."/>
            <person name="Naumann U."/>
            <person name="Petersen F."/>
            <person name="Wong J."/>
        </authorList>
    </citation>
    <scope>NUCLEOTIDE SEQUENCE</scope>
    <source>
        <strain evidence="11">GSM-AAB239-AS_SAM_17_03QT</strain>
        <tissue evidence="11">Leaf</tissue>
    </source>
</reference>
<dbReference type="InterPro" id="IPR046959">
    <property type="entry name" value="PRK1-6/SRF4-like"/>
</dbReference>
<evidence type="ECO:0000313" key="12">
    <source>
        <dbReference type="Proteomes" id="UP001140949"/>
    </source>
</evidence>
<keyword evidence="5" id="KW-0677">Repeat</keyword>
<dbReference type="Proteomes" id="UP001140949">
    <property type="component" value="Unassembled WGS sequence"/>
</dbReference>
<protein>
    <submittedName>
        <fullName evidence="11">LRR receptor-like serine/threonine-protein kinase GSO2</fullName>
    </submittedName>
</protein>
<dbReference type="FunFam" id="1.10.510.10:FF:000513">
    <property type="entry name" value="Protein NSP-INTERACTING KINASE 2"/>
    <property type="match status" value="1"/>
</dbReference>
<keyword evidence="11" id="KW-0675">Receptor</keyword>
<evidence type="ECO:0000256" key="1">
    <source>
        <dbReference type="ARBA" id="ARBA00004370"/>
    </source>
</evidence>
<dbReference type="PANTHER" id="PTHR48007">
    <property type="entry name" value="LEUCINE-RICH REPEAT RECEPTOR-LIKE PROTEIN KINASE PXC1"/>
    <property type="match status" value="1"/>
</dbReference>
<dbReference type="FunFam" id="3.80.10.10:FF:000485">
    <property type="entry name" value="Protein NSP-INTERACTING KINASE 2"/>
    <property type="match status" value="1"/>
</dbReference>
<dbReference type="GO" id="GO:0016020">
    <property type="term" value="C:membrane"/>
    <property type="evidence" value="ECO:0007669"/>
    <property type="project" value="UniProtKB-SubCell"/>
</dbReference>
<evidence type="ECO:0000256" key="2">
    <source>
        <dbReference type="ARBA" id="ARBA00022614"/>
    </source>
</evidence>
<dbReference type="SMART" id="SM00220">
    <property type="entry name" value="S_TKc"/>
    <property type="match status" value="1"/>
</dbReference>
<reference evidence="11" key="1">
    <citation type="journal article" date="2023" name="GigaByte">
        <title>Genome assembly of the bearded iris, Iris pallida Lam.</title>
        <authorList>
            <person name="Bruccoleri R.E."/>
            <person name="Oakeley E.J."/>
            <person name="Faust A.M.E."/>
            <person name="Altorfer M."/>
            <person name="Dessus-Babus S."/>
            <person name="Burckhardt D."/>
            <person name="Oertli M."/>
            <person name="Naumann U."/>
            <person name="Petersen F."/>
            <person name="Wong J."/>
        </authorList>
    </citation>
    <scope>NUCLEOTIDE SEQUENCE</scope>
    <source>
        <strain evidence="11">GSM-AAB239-AS_SAM_17_03QT</strain>
    </source>
</reference>
<dbReference type="InterPro" id="IPR000719">
    <property type="entry name" value="Prot_kinase_dom"/>
</dbReference>
<keyword evidence="7" id="KW-0472">Membrane</keyword>
<dbReference type="Gene3D" id="3.30.200.20">
    <property type="entry name" value="Phosphorylase Kinase, domain 1"/>
    <property type="match status" value="1"/>
</dbReference>
<keyword evidence="6" id="KW-1133">Transmembrane helix</keyword>
<evidence type="ECO:0000313" key="11">
    <source>
        <dbReference type="EMBL" id="KAJ6830146.1"/>
    </source>
</evidence>
<keyword evidence="4 8" id="KW-0732">Signal</keyword>
<organism evidence="11 12">
    <name type="scientific">Iris pallida</name>
    <name type="common">Sweet iris</name>
    <dbReference type="NCBI Taxonomy" id="29817"/>
    <lineage>
        <taxon>Eukaryota</taxon>
        <taxon>Viridiplantae</taxon>
        <taxon>Streptophyta</taxon>
        <taxon>Embryophyta</taxon>
        <taxon>Tracheophyta</taxon>
        <taxon>Spermatophyta</taxon>
        <taxon>Magnoliopsida</taxon>
        <taxon>Liliopsida</taxon>
        <taxon>Asparagales</taxon>
        <taxon>Iridaceae</taxon>
        <taxon>Iridoideae</taxon>
        <taxon>Irideae</taxon>
        <taxon>Iris</taxon>
    </lineage>
</organism>
<dbReference type="EMBL" id="JANAVB010030818">
    <property type="protein sequence ID" value="KAJ6812790.1"/>
    <property type="molecule type" value="Genomic_DNA"/>
</dbReference>
<evidence type="ECO:0000256" key="5">
    <source>
        <dbReference type="ARBA" id="ARBA00022737"/>
    </source>
</evidence>
<accession>A0AAX6GN10</accession>
<keyword evidence="11" id="KW-0808">Transferase</keyword>
<keyword evidence="2" id="KW-0433">Leucine-rich repeat</keyword>
<dbReference type="GO" id="GO:0004674">
    <property type="term" value="F:protein serine/threonine kinase activity"/>
    <property type="evidence" value="ECO:0007669"/>
    <property type="project" value="UniProtKB-EC"/>
</dbReference>
<evidence type="ECO:0000256" key="4">
    <source>
        <dbReference type="ARBA" id="ARBA00022729"/>
    </source>
</evidence>
<feature type="chain" id="PRO_5044718806" evidence="8">
    <location>
        <begin position="21"/>
        <end position="668"/>
    </location>
</feature>
<dbReference type="FunFam" id="3.80.10.10:FF:000379">
    <property type="entry name" value="Protein NSP-INTERACTING KINASE 2"/>
    <property type="match status" value="1"/>
</dbReference>
<dbReference type="InterPro" id="IPR032675">
    <property type="entry name" value="LRR_dom_sf"/>
</dbReference>
<keyword evidence="11" id="KW-0418">Kinase</keyword>
<evidence type="ECO:0000313" key="10">
    <source>
        <dbReference type="EMBL" id="KAJ6812790.1"/>
    </source>
</evidence>
<feature type="domain" description="Protein kinase" evidence="9">
    <location>
        <begin position="399"/>
        <end position="665"/>
    </location>
</feature>
<dbReference type="Pfam" id="PF08263">
    <property type="entry name" value="LRRNT_2"/>
    <property type="match status" value="1"/>
</dbReference>
<dbReference type="FunFam" id="3.30.200.20:FF:000371">
    <property type="entry name" value="Protein NSP-INTERACTING KINASE 2"/>
    <property type="match status" value="1"/>
</dbReference>
<comment type="caution">
    <text evidence="11">The sequence shown here is derived from an EMBL/GenBank/DDBJ whole genome shotgun (WGS) entry which is preliminary data.</text>
</comment>
<sequence length="668" mass="72707">MAHLPLLCFTLLLLMHTSTGNLELAALMELKSTLDPQDHFLSSWSSGGNPCNGSFEGVACNGEGKVVNISLQGKGLTGYIAPAVAQLRSLTGLYLHYNAISGRIPSEVGSLRELTDLYLNENNLSGRIPDDIGAMAALQVLQLCCNQLTGSIPTQLGLLKRLDVLALNANSLTGAIPASLGDLTRLRRLDLSFNQLFGSIPLKLAQAPELQVLDLRNNSLSGVVPSDLKRLNGGFQFGNNMDLCGTGFSSLRVCTSADVRDPDRPEPYGLQDHPLSADVNAHCNKTHCPNSPKSSTVAVAIGISAVAMASIITGVVAVSWYHHQKRKLGTAASGVSCHRVSVDQPKDPYRRSVSPLVSLEYSNGWDPLADGRSGVGFSEEVSQSFRFNLEEVESATQYFSEVNFLGRRNFYATYKGMLRDQTAVVVKSISKTSCRTEEAEFLKGLKLLAMLHHENLVRLRGFCCSTGRGECFLVYNFVTNGKLSQYLDVKGDDKGRILDWPTRVSIIKGIAKGIEYLHSSRANKPSLVHQNISADRILLDDRFNPLITGSGLHNLLADDVIFSTLKASAAMGYLAPEYTTIGRFTEKSDIYAFGVVLFQILTGKKTIAQLQTFAEAGDLDKLIDENLQGNFSRTEAAKLTDIAMICTSEAPNERPAMQLVVHELERIC</sequence>
<evidence type="ECO:0000256" key="3">
    <source>
        <dbReference type="ARBA" id="ARBA00022692"/>
    </source>
</evidence>
<gene>
    <name evidence="11" type="ORF">M6B38_125630</name>
    <name evidence="10" type="ORF">M6B38_147075</name>
</gene>
<dbReference type="GO" id="GO:0005524">
    <property type="term" value="F:ATP binding"/>
    <property type="evidence" value="ECO:0007669"/>
    <property type="project" value="InterPro"/>
</dbReference>
<dbReference type="InterPro" id="IPR055414">
    <property type="entry name" value="LRR_R13L4/SHOC2-like"/>
</dbReference>
<dbReference type="InterPro" id="IPR003591">
    <property type="entry name" value="Leu-rich_rpt_typical-subtyp"/>
</dbReference>
<evidence type="ECO:0000256" key="8">
    <source>
        <dbReference type="SAM" id="SignalP"/>
    </source>
</evidence>
<dbReference type="Gene3D" id="3.80.10.10">
    <property type="entry name" value="Ribonuclease Inhibitor"/>
    <property type="match status" value="2"/>
</dbReference>
<dbReference type="InterPro" id="IPR001245">
    <property type="entry name" value="Ser-Thr/Tyr_kinase_cat_dom"/>
</dbReference>
<proteinExistence type="predicted"/>
<evidence type="ECO:0000256" key="6">
    <source>
        <dbReference type="ARBA" id="ARBA00022989"/>
    </source>
</evidence>
<dbReference type="InterPro" id="IPR011009">
    <property type="entry name" value="Kinase-like_dom_sf"/>
</dbReference>
<evidence type="ECO:0000259" key="9">
    <source>
        <dbReference type="PROSITE" id="PS50011"/>
    </source>
</evidence>
<dbReference type="Pfam" id="PF07714">
    <property type="entry name" value="PK_Tyr_Ser-Thr"/>
    <property type="match status" value="1"/>
</dbReference>
<dbReference type="PROSITE" id="PS50011">
    <property type="entry name" value="PROTEIN_KINASE_DOM"/>
    <property type="match status" value="1"/>
</dbReference>
<comment type="subcellular location">
    <subcellularLocation>
        <location evidence="1">Membrane</location>
    </subcellularLocation>
</comment>
<feature type="signal peptide" evidence="8">
    <location>
        <begin position="1"/>
        <end position="20"/>
    </location>
</feature>
<dbReference type="Gene3D" id="1.10.510.10">
    <property type="entry name" value="Transferase(Phosphotransferase) domain 1"/>
    <property type="match status" value="1"/>
</dbReference>
<name>A0AAX6GN10_IRIPA</name>
<evidence type="ECO:0000256" key="7">
    <source>
        <dbReference type="ARBA" id="ARBA00023136"/>
    </source>
</evidence>
<dbReference type="EMBL" id="JANAVB010017818">
    <property type="protein sequence ID" value="KAJ6830146.1"/>
    <property type="molecule type" value="Genomic_DNA"/>
</dbReference>
<dbReference type="AlphaFoldDB" id="A0AAX6GN10"/>